<dbReference type="InterPro" id="IPR036361">
    <property type="entry name" value="SAP_dom_sf"/>
</dbReference>
<dbReference type="InterPro" id="IPR002646">
    <property type="entry name" value="PolA_pol_head_dom"/>
</dbReference>
<feature type="compositionally biased region" description="Low complexity" evidence="5">
    <location>
        <begin position="264"/>
        <end position="276"/>
    </location>
</feature>
<keyword evidence="8" id="KW-1185">Reference proteome</keyword>
<dbReference type="GO" id="GO:0003723">
    <property type="term" value="F:RNA binding"/>
    <property type="evidence" value="ECO:0007669"/>
    <property type="project" value="UniProtKB-KW"/>
</dbReference>
<dbReference type="InterPro" id="IPR052191">
    <property type="entry name" value="tRNA_ntf/polyA_polymerase_I"/>
</dbReference>
<evidence type="ECO:0000313" key="8">
    <source>
        <dbReference type="Proteomes" id="UP000001876"/>
    </source>
</evidence>
<dbReference type="STRING" id="564608.C1N9F3"/>
<dbReference type="SUPFAM" id="SSF68906">
    <property type="entry name" value="SAP domain"/>
    <property type="match status" value="1"/>
</dbReference>
<reference evidence="7 8" key="1">
    <citation type="journal article" date="2009" name="Science">
        <title>Green evolution and dynamic adaptations revealed by genomes of the marine picoeukaryotes Micromonas.</title>
        <authorList>
            <person name="Worden A.Z."/>
            <person name="Lee J.H."/>
            <person name="Mock T."/>
            <person name="Rouze P."/>
            <person name="Simmons M.P."/>
            <person name="Aerts A.L."/>
            <person name="Allen A.E."/>
            <person name="Cuvelier M.L."/>
            <person name="Derelle E."/>
            <person name="Everett M.V."/>
            <person name="Foulon E."/>
            <person name="Grimwood J."/>
            <person name="Gundlach H."/>
            <person name="Henrissat B."/>
            <person name="Napoli C."/>
            <person name="McDonald S.M."/>
            <person name="Parker M.S."/>
            <person name="Rombauts S."/>
            <person name="Salamov A."/>
            <person name="Von Dassow P."/>
            <person name="Badger J.H."/>
            <person name="Coutinho P.M."/>
            <person name="Demir E."/>
            <person name="Dubchak I."/>
            <person name="Gentemann C."/>
            <person name="Eikrem W."/>
            <person name="Gready J.E."/>
            <person name="John U."/>
            <person name="Lanier W."/>
            <person name="Lindquist E.A."/>
            <person name="Lucas S."/>
            <person name="Mayer K.F."/>
            <person name="Moreau H."/>
            <person name="Not F."/>
            <person name="Otillar R."/>
            <person name="Panaud O."/>
            <person name="Pangilinan J."/>
            <person name="Paulsen I."/>
            <person name="Piegu B."/>
            <person name="Poliakov A."/>
            <person name="Robbens S."/>
            <person name="Schmutz J."/>
            <person name="Toulza E."/>
            <person name="Wyss T."/>
            <person name="Zelensky A."/>
            <person name="Zhou K."/>
            <person name="Armbrust E.V."/>
            <person name="Bhattacharya D."/>
            <person name="Goodenough U.W."/>
            <person name="Van de Peer Y."/>
            <person name="Grigoriev I.V."/>
        </authorList>
    </citation>
    <scope>NUCLEOTIDE SEQUENCE [LARGE SCALE GENOMIC DNA]</scope>
    <source>
        <strain evidence="7 8">CCMP1545</strain>
    </source>
</reference>
<dbReference type="AlphaFoldDB" id="C1N9F3"/>
<dbReference type="GO" id="GO:0000166">
    <property type="term" value="F:nucleotide binding"/>
    <property type="evidence" value="ECO:0007669"/>
    <property type="project" value="UniProtKB-KW"/>
</dbReference>
<dbReference type="Pfam" id="PF01743">
    <property type="entry name" value="PolyA_pol"/>
    <property type="match status" value="2"/>
</dbReference>
<protein>
    <submittedName>
        <fullName evidence="7">Predicted protein</fullName>
    </submittedName>
</protein>
<evidence type="ECO:0000256" key="2">
    <source>
        <dbReference type="ARBA" id="ARBA00022679"/>
    </source>
</evidence>
<evidence type="ECO:0000256" key="1">
    <source>
        <dbReference type="ARBA" id="ARBA00007265"/>
    </source>
</evidence>
<keyword evidence="4" id="KW-0694">RNA-binding</keyword>
<accession>C1N9F3</accession>
<dbReference type="PROSITE" id="PS50800">
    <property type="entry name" value="SAP"/>
    <property type="match status" value="1"/>
</dbReference>
<dbReference type="Gene3D" id="1.10.3090.10">
    <property type="entry name" value="cca-adding enzyme, domain 2"/>
    <property type="match status" value="1"/>
</dbReference>
<dbReference type="InterPro" id="IPR003034">
    <property type="entry name" value="SAP_dom"/>
</dbReference>
<feature type="region of interest" description="Disordered" evidence="5">
    <location>
        <begin position="229"/>
        <end position="296"/>
    </location>
</feature>
<evidence type="ECO:0000259" key="6">
    <source>
        <dbReference type="PROSITE" id="PS50800"/>
    </source>
</evidence>
<dbReference type="PANTHER" id="PTHR43051:SF1">
    <property type="entry name" value="POLYNUCLEOTIDE ADENYLYLTRANSFERASE FAMILY PROTEIN"/>
    <property type="match status" value="1"/>
</dbReference>
<dbReference type="Pfam" id="PF02037">
    <property type="entry name" value="SAP"/>
    <property type="match status" value="1"/>
</dbReference>
<dbReference type="KEGG" id="mpp:MICPUCDRAFT_54485"/>
<dbReference type="GO" id="GO:0016779">
    <property type="term" value="F:nucleotidyltransferase activity"/>
    <property type="evidence" value="ECO:0007669"/>
    <property type="project" value="InterPro"/>
</dbReference>
<feature type="compositionally biased region" description="Basic residues" evidence="5">
    <location>
        <begin position="277"/>
        <end position="292"/>
    </location>
</feature>
<keyword evidence="2 4" id="KW-0808">Transferase</keyword>
<dbReference type="Pfam" id="PF12627">
    <property type="entry name" value="PolyA_pol_RNAbd"/>
    <property type="match status" value="1"/>
</dbReference>
<feature type="compositionally biased region" description="Low complexity" evidence="5">
    <location>
        <begin position="104"/>
        <end position="123"/>
    </location>
</feature>
<dbReference type="SMART" id="SM00513">
    <property type="entry name" value="SAP"/>
    <property type="match status" value="1"/>
</dbReference>
<feature type="compositionally biased region" description="Polar residues" evidence="5">
    <location>
        <begin position="1"/>
        <end position="11"/>
    </location>
</feature>
<dbReference type="GeneID" id="9689882"/>
<feature type="compositionally biased region" description="Basic and acidic residues" evidence="5">
    <location>
        <begin position="457"/>
        <end position="467"/>
    </location>
</feature>
<dbReference type="Proteomes" id="UP000001876">
    <property type="component" value="Unassembled WGS sequence"/>
</dbReference>
<evidence type="ECO:0000313" key="7">
    <source>
        <dbReference type="EMBL" id="EEH51516.1"/>
    </source>
</evidence>
<dbReference type="Gene3D" id="1.10.720.30">
    <property type="entry name" value="SAP domain"/>
    <property type="match status" value="1"/>
</dbReference>
<proteinExistence type="inferred from homology"/>
<gene>
    <name evidence="7" type="ORF">MICPUCDRAFT_54485</name>
</gene>
<dbReference type="InterPro" id="IPR043519">
    <property type="entry name" value="NT_sf"/>
</dbReference>
<feature type="region of interest" description="Disordered" evidence="5">
    <location>
        <begin position="99"/>
        <end position="166"/>
    </location>
</feature>
<feature type="compositionally biased region" description="Basic and acidic residues" evidence="5">
    <location>
        <begin position="232"/>
        <end position="243"/>
    </location>
</feature>
<feature type="region of interest" description="Disordered" evidence="5">
    <location>
        <begin position="457"/>
        <end position="532"/>
    </location>
</feature>
<dbReference type="SUPFAM" id="SSF81301">
    <property type="entry name" value="Nucleotidyltransferase"/>
    <property type="match status" value="2"/>
</dbReference>
<evidence type="ECO:0000256" key="4">
    <source>
        <dbReference type="RuleBase" id="RU003953"/>
    </source>
</evidence>
<dbReference type="InterPro" id="IPR032828">
    <property type="entry name" value="PolyA_RNA-bd"/>
</dbReference>
<evidence type="ECO:0000256" key="5">
    <source>
        <dbReference type="SAM" id="MobiDB-lite"/>
    </source>
</evidence>
<sequence>MREVRQISSASFPAAQRQRHSLDDDSFAQCEARAREVAMRRAAVAAAGLFPRARRGALVASSSSAAAAAAAALDGVADAMTSVRGASGGVDRVDANFDARRTTRTLTTSTSTARPTAGATPRPSARDDERRLSAWRARRSRGASTSATTARGDAAEAASSSSSSDALALAKSLPTSGKLRRMRVGEVRELLSAIGIDAAGKKDHLVRRLEEHRAAAAAAAAAATIDDEDEVLKERRSPRERGRMGTGHDAVDEDLRDDDRRDAAGAGAEDAAAGMPTRRRHPTRHPTRHPPLGRRDLGYDDVVLSPSEHGVDAASLPKSVRKIAERLSKRADGARTFVVGGAVRDLLLGKTPRDYDLVTNATWRSIKKVRFPYTGLLPSSLSAHTTLSIPAIGAFQLRLTPLNSTRGVQPRRSVKKNLPCLIVGRRFRVAHVRRHDDESDPRAYHELVAMEEHERVGLARREGRNPAKELTAWQMKHGEMPARRRRKTRAGERWRMTTADADDEEEEEEDDDEDDEEENAEDDDAEDDDEDEVVEEMKMEDMEELEEMDDGLDDDERFLDRLRDNAYARDFTLNGLLYDVQSGELYDFVNGIDDIRNQVVRSITPANEAFQEDPARMVRAIRVAARHDFRPAPDLVSAIRANARLVRAEPPARMAAELLTVLSCGYAARAVRVLWECGLLEHLMREHASYIARAVGDPTKSLVVAGAARGGGAEGATNDVSSSMQLQRATDVLFERDPLFRVLAALDARHSPSSPASEAMVCACLAAPLAIAARSPHTGPHTTRFAW</sequence>
<dbReference type="OrthoDB" id="445712at2759"/>
<dbReference type="GO" id="GO:0001680">
    <property type="term" value="P:tRNA 3'-terminal CCA addition"/>
    <property type="evidence" value="ECO:0007669"/>
    <property type="project" value="UniProtKB-ARBA"/>
</dbReference>
<dbReference type="eggNOG" id="KOG2159">
    <property type="taxonomic scope" value="Eukaryota"/>
</dbReference>
<dbReference type="Gene3D" id="3.30.460.10">
    <property type="entry name" value="Beta Polymerase, domain 2"/>
    <property type="match status" value="1"/>
</dbReference>
<dbReference type="EMBL" id="GG663751">
    <property type="protein sequence ID" value="EEH51516.1"/>
    <property type="molecule type" value="Genomic_DNA"/>
</dbReference>
<organism evidence="8">
    <name type="scientific">Micromonas pusilla (strain CCMP1545)</name>
    <name type="common">Picoplanktonic green alga</name>
    <dbReference type="NCBI Taxonomy" id="564608"/>
    <lineage>
        <taxon>Eukaryota</taxon>
        <taxon>Viridiplantae</taxon>
        <taxon>Chlorophyta</taxon>
        <taxon>Mamiellophyceae</taxon>
        <taxon>Mamiellales</taxon>
        <taxon>Mamiellaceae</taxon>
        <taxon>Micromonas</taxon>
    </lineage>
</organism>
<keyword evidence="3" id="KW-0547">Nucleotide-binding</keyword>
<feature type="compositionally biased region" description="Acidic residues" evidence="5">
    <location>
        <begin position="500"/>
        <end position="532"/>
    </location>
</feature>
<dbReference type="PANTHER" id="PTHR43051">
    <property type="entry name" value="POLYNUCLEOTIDE ADENYLYLTRANSFERASE FAMILY PROTEIN"/>
    <property type="match status" value="1"/>
</dbReference>
<dbReference type="RefSeq" id="XP_003064611.1">
    <property type="nucleotide sequence ID" value="XM_003064565.1"/>
</dbReference>
<comment type="similarity">
    <text evidence="1 4">Belongs to the tRNA nucleotidyltransferase/poly(A) polymerase family.</text>
</comment>
<evidence type="ECO:0000256" key="3">
    <source>
        <dbReference type="ARBA" id="ARBA00022741"/>
    </source>
</evidence>
<feature type="domain" description="SAP" evidence="6">
    <location>
        <begin position="179"/>
        <end position="213"/>
    </location>
</feature>
<name>C1N9F3_MICPC</name>
<feature type="compositionally biased region" description="Low complexity" evidence="5">
    <location>
        <begin position="142"/>
        <end position="166"/>
    </location>
</feature>
<dbReference type="SUPFAM" id="SSF81891">
    <property type="entry name" value="Poly A polymerase C-terminal region-like"/>
    <property type="match status" value="1"/>
</dbReference>
<feature type="region of interest" description="Disordered" evidence="5">
    <location>
        <begin position="1"/>
        <end position="23"/>
    </location>
</feature>